<name>A0A9Q3CBI6_9BASI</name>
<dbReference type="Proteomes" id="UP000765509">
    <property type="component" value="Unassembled WGS sequence"/>
</dbReference>
<gene>
    <name evidence="1" type="ORF">O181_020574</name>
</gene>
<dbReference type="AlphaFoldDB" id="A0A9Q3CBI6"/>
<comment type="caution">
    <text evidence="1">The sequence shown here is derived from an EMBL/GenBank/DDBJ whole genome shotgun (WGS) entry which is preliminary data.</text>
</comment>
<organism evidence="1 2">
    <name type="scientific">Austropuccinia psidii MF-1</name>
    <dbReference type="NCBI Taxonomy" id="1389203"/>
    <lineage>
        <taxon>Eukaryota</taxon>
        <taxon>Fungi</taxon>
        <taxon>Dikarya</taxon>
        <taxon>Basidiomycota</taxon>
        <taxon>Pucciniomycotina</taxon>
        <taxon>Pucciniomycetes</taxon>
        <taxon>Pucciniales</taxon>
        <taxon>Sphaerophragmiaceae</taxon>
        <taxon>Austropuccinia</taxon>
    </lineage>
</organism>
<reference evidence="1" key="1">
    <citation type="submission" date="2021-03" db="EMBL/GenBank/DDBJ databases">
        <title>Draft genome sequence of rust myrtle Austropuccinia psidii MF-1, a brazilian biotype.</title>
        <authorList>
            <person name="Quecine M.C."/>
            <person name="Pachon D.M.R."/>
            <person name="Bonatelli M.L."/>
            <person name="Correr F.H."/>
            <person name="Franceschini L.M."/>
            <person name="Leite T.F."/>
            <person name="Margarido G.R.A."/>
            <person name="Almeida C.A."/>
            <person name="Ferrarezi J.A."/>
            <person name="Labate C.A."/>
        </authorList>
    </citation>
    <scope>NUCLEOTIDE SEQUENCE</scope>
    <source>
        <strain evidence="1">MF-1</strain>
    </source>
</reference>
<keyword evidence="2" id="KW-1185">Reference proteome</keyword>
<protein>
    <submittedName>
        <fullName evidence="1">Uncharacterized protein</fullName>
    </submittedName>
</protein>
<evidence type="ECO:0000313" key="2">
    <source>
        <dbReference type="Proteomes" id="UP000765509"/>
    </source>
</evidence>
<dbReference type="EMBL" id="AVOT02006135">
    <property type="protein sequence ID" value="MBW0480859.1"/>
    <property type="molecule type" value="Genomic_DNA"/>
</dbReference>
<accession>A0A9Q3CBI6</accession>
<proteinExistence type="predicted"/>
<sequence>MNASYKKVDWHTWLPLDEFAYNTSDHPSTKQSLFATIYETDPHSYMVQTIQEAQPVKLSTKVQSVQQDVKKELAVSKQRFKRYADTSKASPPVLNPCEVVWLFSKNIKSRRTTNKPSE</sequence>
<evidence type="ECO:0000313" key="1">
    <source>
        <dbReference type="EMBL" id="MBW0480859.1"/>
    </source>
</evidence>